<protein>
    <recommendedName>
        <fullName evidence="4">HTH La-type RNA-binding domain-containing protein</fullName>
    </recommendedName>
</protein>
<accession>A0ABR2RH82</accession>
<gene>
    <name evidence="5" type="ORF">V6N11_040360</name>
</gene>
<sequence length="539" mass="57609">MAAKTNTANFNTPAAATAVNHSPSSPNQSHRAVKVASSPWTEMLRGENDPIAGIPLTPLSSSPPPLSTAVTEPPVATVDEEEGVESESAGPNGNAGKKPAWNKPSNSDAKVGTVMGTSKWPALSESAKGPSKSSSDSPRASSDGSSSSPSVVPVSQGSGSASPSVISQKPVSNNANTNSNLTPNHVTPARQKSMRRNSNILASNGCLSQPPPQGPLVESPINSPSSRDHIQRSGFVSQSQTGGNDHPHPRNSYRHRNGGPHPRGDGSHHQNFGGRRNQDHGNQEWNGRNFNSRDGHLQPRGAPRVIRHPPPPPLPNTMPFIAHTPPMRPFGTPMGYPGEMASLYVVPAAPPDSLRGFPFVAPMAPVFFPGPEPHDIQLYASIVNQIDYYFSNENLIKDTYLRQNMDEQGWVPIKLIAGFKKVSLLTDNIQLIMDALQSSTVVEVQGDRVRKRNDWMRWIMPPSVQFPSISGQDMLVARVQNISLEQRNTNQSGARCPEDSNAGGLSGIPSFGDFSNQLHLFNSEGTAIGAQAGPANNSN</sequence>
<feature type="compositionally biased region" description="Low complexity" evidence="3">
    <location>
        <begin position="1"/>
        <end position="20"/>
    </location>
</feature>
<dbReference type="PANTHER" id="PTHR22792">
    <property type="entry name" value="LUPUS LA PROTEIN-RELATED"/>
    <property type="match status" value="1"/>
</dbReference>
<feature type="compositionally biased region" description="Polar residues" evidence="3">
    <location>
        <begin position="21"/>
        <end position="30"/>
    </location>
</feature>
<dbReference type="PANTHER" id="PTHR22792:SF132">
    <property type="entry name" value="LA-RELATED PROTEIN 1"/>
    <property type="match status" value="1"/>
</dbReference>
<evidence type="ECO:0000313" key="6">
    <source>
        <dbReference type="Proteomes" id="UP001396334"/>
    </source>
</evidence>
<dbReference type="InterPro" id="IPR036388">
    <property type="entry name" value="WH-like_DNA-bd_sf"/>
</dbReference>
<name>A0ABR2RH82_9ROSI</name>
<feature type="compositionally biased region" description="Polar residues" evidence="3">
    <location>
        <begin position="196"/>
        <end position="207"/>
    </location>
</feature>
<evidence type="ECO:0000256" key="1">
    <source>
        <dbReference type="ARBA" id="ARBA00022884"/>
    </source>
</evidence>
<keyword evidence="6" id="KW-1185">Reference proteome</keyword>
<dbReference type="InterPro" id="IPR045180">
    <property type="entry name" value="La_dom_prot"/>
</dbReference>
<dbReference type="Proteomes" id="UP001396334">
    <property type="component" value="Unassembled WGS sequence"/>
</dbReference>
<dbReference type="PROSITE" id="PS50961">
    <property type="entry name" value="HTH_LA"/>
    <property type="match status" value="1"/>
</dbReference>
<feature type="domain" description="HTH La-type RNA-binding" evidence="4">
    <location>
        <begin position="372"/>
        <end position="461"/>
    </location>
</feature>
<dbReference type="InterPro" id="IPR006630">
    <property type="entry name" value="La_HTH"/>
</dbReference>
<evidence type="ECO:0000256" key="3">
    <source>
        <dbReference type="SAM" id="MobiDB-lite"/>
    </source>
</evidence>
<dbReference type="Gene3D" id="1.10.10.10">
    <property type="entry name" value="Winged helix-like DNA-binding domain superfamily/Winged helix DNA-binding domain"/>
    <property type="match status" value="1"/>
</dbReference>
<feature type="compositionally biased region" description="Low complexity" evidence="3">
    <location>
        <begin position="124"/>
        <end position="184"/>
    </location>
</feature>
<dbReference type="CDD" id="cd07323">
    <property type="entry name" value="LAM"/>
    <property type="match status" value="1"/>
</dbReference>
<proteinExistence type="predicted"/>
<feature type="compositionally biased region" description="Basic residues" evidence="3">
    <location>
        <begin position="249"/>
        <end position="258"/>
    </location>
</feature>
<dbReference type="SMART" id="SM00715">
    <property type="entry name" value="LA"/>
    <property type="match status" value="1"/>
</dbReference>
<dbReference type="EMBL" id="JBBPBN010000022">
    <property type="protein sequence ID" value="KAK9012298.1"/>
    <property type="molecule type" value="Genomic_DNA"/>
</dbReference>
<feature type="compositionally biased region" description="Polar residues" evidence="3">
    <location>
        <begin position="234"/>
        <end position="243"/>
    </location>
</feature>
<keyword evidence="1 2" id="KW-0694">RNA-binding</keyword>
<dbReference type="Pfam" id="PF05383">
    <property type="entry name" value="La"/>
    <property type="match status" value="1"/>
</dbReference>
<evidence type="ECO:0000256" key="2">
    <source>
        <dbReference type="PROSITE-ProRule" id="PRU00332"/>
    </source>
</evidence>
<reference evidence="5 6" key="1">
    <citation type="journal article" date="2024" name="G3 (Bethesda)">
        <title>Genome assembly of Hibiscus sabdariffa L. provides insights into metabolisms of medicinal natural products.</title>
        <authorList>
            <person name="Kim T."/>
        </authorList>
    </citation>
    <scope>NUCLEOTIDE SEQUENCE [LARGE SCALE GENOMIC DNA]</scope>
    <source>
        <strain evidence="5">TK-2024</strain>
        <tissue evidence="5">Old leaves</tissue>
    </source>
</reference>
<evidence type="ECO:0000259" key="4">
    <source>
        <dbReference type="PROSITE" id="PS50961"/>
    </source>
</evidence>
<feature type="region of interest" description="Disordered" evidence="3">
    <location>
        <begin position="1"/>
        <end position="315"/>
    </location>
</feature>
<evidence type="ECO:0000313" key="5">
    <source>
        <dbReference type="EMBL" id="KAK9012298.1"/>
    </source>
</evidence>
<comment type="caution">
    <text evidence="5">The sequence shown here is derived from an EMBL/GenBank/DDBJ whole genome shotgun (WGS) entry which is preliminary data.</text>
</comment>
<dbReference type="SUPFAM" id="SSF46785">
    <property type="entry name" value="Winged helix' DNA-binding domain"/>
    <property type="match status" value="1"/>
</dbReference>
<organism evidence="5 6">
    <name type="scientific">Hibiscus sabdariffa</name>
    <name type="common">roselle</name>
    <dbReference type="NCBI Taxonomy" id="183260"/>
    <lineage>
        <taxon>Eukaryota</taxon>
        <taxon>Viridiplantae</taxon>
        <taxon>Streptophyta</taxon>
        <taxon>Embryophyta</taxon>
        <taxon>Tracheophyta</taxon>
        <taxon>Spermatophyta</taxon>
        <taxon>Magnoliopsida</taxon>
        <taxon>eudicotyledons</taxon>
        <taxon>Gunneridae</taxon>
        <taxon>Pentapetalae</taxon>
        <taxon>rosids</taxon>
        <taxon>malvids</taxon>
        <taxon>Malvales</taxon>
        <taxon>Malvaceae</taxon>
        <taxon>Malvoideae</taxon>
        <taxon>Hibiscus</taxon>
    </lineage>
</organism>
<dbReference type="InterPro" id="IPR036390">
    <property type="entry name" value="WH_DNA-bd_sf"/>
</dbReference>